<feature type="domain" description="HTH araC/xylS-type" evidence="4">
    <location>
        <begin position="238"/>
        <end position="339"/>
    </location>
</feature>
<dbReference type="Gene3D" id="1.10.10.60">
    <property type="entry name" value="Homeodomain-like"/>
    <property type="match status" value="1"/>
</dbReference>
<dbReference type="Pfam" id="PF12833">
    <property type="entry name" value="HTH_18"/>
    <property type="match status" value="1"/>
</dbReference>
<reference evidence="5 6" key="1">
    <citation type="submission" date="2019-07" db="EMBL/GenBank/DDBJ databases">
        <title>Whole genome shotgun sequence of Novosphingobium sediminis NBRC 106119.</title>
        <authorList>
            <person name="Hosoyama A."/>
            <person name="Uohara A."/>
            <person name="Ohji S."/>
            <person name="Ichikawa N."/>
        </authorList>
    </citation>
    <scope>NUCLEOTIDE SEQUENCE [LARGE SCALE GENOMIC DNA]</scope>
    <source>
        <strain evidence="5 6">NBRC 106119</strain>
    </source>
</reference>
<dbReference type="GO" id="GO:0003700">
    <property type="term" value="F:DNA-binding transcription factor activity"/>
    <property type="evidence" value="ECO:0007669"/>
    <property type="project" value="InterPro"/>
</dbReference>
<dbReference type="RefSeq" id="WP_147158355.1">
    <property type="nucleotide sequence ID" value="NZ_BJYR01000005.1"/>
</dbReference>
<keyword evidence="6" id="KW-1185">Reference proteome</keyword>
<gene>
    <name evidence="5" type="ORF">NSE01_08310</name>
</gene>
<evidence type="ECO:0000259" key="4">
    <source>
        <dbReference type="PROSITE" id="PS01124"/>
    </source>
</evidence>
<dbReference type="Pfam" id="PF12625">
    <property type="entry name" value="Arabinose_bd"/>
    <property type="match status" value="1"/>
</dbReference>
<evidence type="ECO:0000313" key="6">
    <source>
        <dbReference type="Proteomes" id="UP000321464"/>
    </source>
</evidence>
<organism evidence="5 6">
    <name type="scientific">Novosphingobium sediminis</name>
    <dbReference type="NCBI Taxonomy" id="707214"/>
    <lineage>
        <taxon>Bacteria</taxon>
        <taxon>Pseudomonadati</taxon>
        <taxon>Pseudomonadota</taxon>
        <taxon>Alphaproteobacteria</taxon>
        <taxon>Sphingomonadales</taxon>
        <taxon>Sphingomonadaceae</taxon>
        <taxon>Novosphingobium</taxon>
    </lineage>
</organism>
<name>A0A512AH09_9SPHN</name>
<dbReference type="Proteomes" id="UP000321464">
    <property type="component" value="Unassembled WGS sequence"/>
</dbReference>
<accession>A0A512AH09</accession>
<dbReference type="SUPFAM" id="SSF46689">
    <property type="entry name" value="Homeodomain-like"/>
    <property type="match status" value="1"/>
</dbReference>
<evidence type="ECO:0000313" key="5">
    <source>
        <dbReference type="EMBL" id="GEN98998.1"/>
    </source>
</evidence>
<dbReference type="PANTHER" id="PTHR47894">
    <property type="entry name" value="HTH-TYPE TRANSCRIPTIONAL REGULATOR GADX"/>
    <property type="match status" value="1"/>
</dbReference>
<dbReference type="EMBL" id="BJYR01000005">
    <property type="protein sequence ID" value="GEN98998.1"/>
    <property type="molecule type" value="Genomic_DNA"/>
</dbReference>
<keyword evidence="2" id="KW-0238">DNA-binding</keyword>
<dbReference type="GO" id="GO:0000976">
    <property type="term" value="F:transcription cis-regulatory region binding"/>
    <property type="evidence" value="ECO:0007669"/>
    <property type="project" value="TreeGrafter"/>
</dbReference>
<evidence type="ECO:0000256" key="2">
    <source>
        <dbReference type="ARBA" id="ARBA00023125"/>
    </source>
</evidence>
<dbReference type="InterPro" id="IPR009057">
    <property type="entry name" value="Homeodomain-like_sf"/>
</dbReference>
<keyword evidence="1" id="KW-0805">Transcription regulation</keyword>
<dbReference type="AlphaFoldDB" id="A0A512AH09"/>
<dbReference type="SMART" id="SM00342">
    <property type="entry name" value="HTH_ARAC"/>
    <property type="match status" value="1"/>
</dbReference>
<evidence type="ECO:0000256" key="3">
    <source>
        <dbReference type="ARBA" id="ARBA00023163"/>
    </source>
</evidence>
<protein>
    <submittedName>
        <fullName evidence="5">AraC family transcriptional regulator</fullName>
    </submittedName>
</protein>
<dbReference type="OrthoDB" id="9805730at2"/>
<dbReference type="PROSITE" id="PS01124">
    <property type="entry name" value="HTH_ARAC_FAMILY_2"/>
    <property type="match status" value="1"/>
</dbReference>
<evidence type="ECO:0000256" key="1">
    <source>
        <dbReference type="ARBA" id="ARBA00023015"/>
    </source>
</evidence>
<keyword evidence="3" id="KW-0804">Transcription</keyword>
<dbReference type="PANTHER" id="PTHR47894:SF1">
    <property type="entry name" value="HTH-TYPE TRANSCRIPTIONAL REGULATOR VQSM"/>
    <property type="match status" value="1"/>
</dbReference>
<proteinExistence type="predicted"/>
<dbReference type="InterPro" id="IPR032687">
    <property type="entry name" value="AraC-type_N"/>
</dbReference>
<dbReference type="InterPro" id="IPR018060">
    <property type="entry name" value="HTH_AraC"/>
</dbReference>
<dbReference type="GO" id="GO:0005829">
    <property type="term" value="C:cytosol"/>
    <property type="evidence" value="ECO:0007669"/>
    <property type="project" value="TreeGrafter"/>
</dbReference>
<sequence>MDSNVLYATLPDLSARIMRSALASQTRVDWDDFCRTSHIRPVRLDANSGQLLAQEELQLQKSFAACTAGARTMWFDVGLRYRAIKFGELGLAMMTSRTLGEALQIACRCQALTYSLINYRYASAPNGAFALIGSYGKLSEDLHDFSHYRDLGAIRTLVADLMGGDLPLERVTLAAPPPPDWEQQRHHLPCPVQFNAEQTEWVFKPGAAKLPLPMADHDLVTLYSSRCDSILRRAQTDGTIKGRLAARLSRSESDFPTAGEAARMLALSERTLHRRLAEEGTRFSAMIDEARYSRARELLAEGQLAIEQIAVAVGFAEPSSFSRAFKRWSGMGALEYRRQAQTKNNRFA</sequence>
<comment type="caution">
    <text evidence="5">The sequence shown here is derived from an EMBL/GenBank/DDBJ whole genome shotgun (WGS) entry which is preliminary data.</text>
</comment>